<dbReference type="InterPro" id="IPR006521">
    <property type="entry name" value="Tail_protein_I"/>
</dbReference>
<dbReference type="Pfam" id="PF09684">
    <property type="entry name" value="Tail_P2_I"/>
    <property type="match status" value="1"/>
</dbReference>
<comment type="caution">
    <text evidence="1">The sequence shown here is derived from an EMBL/GenBank/DDBJ whole genome shotgun (WGS) entry which is preliminary data.</text>
</comment>
<evidence type="ECO:0000313" key="2">
    <source>
        <dbReference type="Proteomes" id="UP000244013"/>
    </source>
</evidence>
<name>A0A2T5TZM0_9SPHN</name>
<gene>
    <name evidence="1" type="ORF">C8J25_109116</name>
</gene>
<dbReference type="EMBL" id="QAYE01000009">
    <property type="protein sequence ID" value="PTW44686.1"/>
    <property type="molecule type" value="Genomic_DNA"/>
</dbReference>
<reference evidence="1 2" key="1">
    <citation type="submission" date="2018-04" db="EMBL/GenBank/DDBJ databases">
        <title>Genomic Encyclopedia of Type Strains, Phase III (KMG-III): the genomes of soil and plant-associated and newly described type strains.</title>
        <authorList>
            <person name="Whitman W."/>
        </authorList>
    </citation>
    <scope>NUCLEOTIDE SEQUENCE [LARGE SCALE GENOMIC DNA]</scope>
    <source>
        <strain evidence="1 2">MA-olki</strain>
    </source>
</reference>
<dbReference type="AlphaFoldDB" id="A0A2T5TZM0"/>
<accession>A0A2T5TZM0</accession>
<protein>
    <submittedName>
        <fullName evidence="1">Phage tail P2-like protein</fullName>
    </submittedName>
</protein>
<dbReference type="Proteomes" id="UP000244013">
    <property type="component" value="Unassembled WGS sequence"/>
</dbReference>
<sequence length="201" mass="22195">MEAGVRAGSIATPVDVIDDPLNCPDDVLFWLAWGLSVDSWDADWSEADKREATATSYAFHRIKGTRLAVETVLARFDKLIKLVEWHEAEPRRAPNTFEVVLPLVLDNGTAPGGRRSTAAFAEAIIREVSRVKPLREHMTLVHALTLDGSVGVQGVARGFIEIRQDMDLVADTSPEWDFYLQTETGEPLLDATDGSYLDTSL</sequence>
<evidence type="ECO:0000313" key="1">
    <source>
        <dbReference type="EMBL" id="PTW44686.1"/>
    </source>
</evidence>
<dbReference type="NCBIfam" id="TIGR01634">
    <property type="entry name" value="tail_P2_I"/>
    <property type="match status" value="1"/>
</dbReference>
<proteinExistence type="predicted"/>
<organism evidence="1 2">
    <name type="scientific">Sphingomonas faeni</name>
    <dbReference type="NCBI Taxonomy" id="185950"/>
    <lineage>
        <taxon>Bacteria</taxon>
        <taxon>Pseudomonadati</taxon>
        <taxon>Pseudomonadota</taxon>
        <taxon>Alphaproteobacteria</taxon>
        <taxon>Sphingomonadales</taxon>
        <taxon>Sphingomonadaceae</taxon>
        <taxon>Sphingomonas</taxon>
    </lineage>
</organism>